<dbReference type="NCBIfam" id="TIGR00229">
    <property type="entry name" value="sensory_box"/>
    <property type="match status" value="2"/>
</dbReference>
<dbReference type="SUPFAM" id="SSF141868">
    <property type="entry name" value="EAL domain-like"/>
    <property type="match status" value="1"/>
</dbReference>
<feature type="domain" description="GGDEF" evidence="4">
    <location>
        <begin position="400"/>
        <end position="538"/>
    </location>
</feature>
<dbReference type="CDD" id="cd01949">
    <property type="entry name" value="GGDEF"/>
    <property type="match status" value="1"/>
</dbReference>
<dbReference type="NCBIfam" id="TIGR00254">
    <property type="entry name" value="GGDEF"/>
    <property type="match status" value="1"/>
</dbReference>
<dbReference type="SMART" id="SM00086">
    <property type="entry name" value="PAC"/>
    <property type="match status" value="2"/>
</dbReference>
<dbReference type="InterPro" id="IPR000700">
    <property type="entry name" value="PAS-assoc_C"/>
</dbReference>
<dbReference type="EMBL" id="JAQSIP010000003">
    <property type="protein sequence ID" value="MDD0838378.1"/>
    <property type="molecule type" value="Genomic_DNA"/>
</dbReference>
<sequence length="812" mass="91155">MLRTMVDNIPFEAWVRDESGRLVLENPARIAHYGSQLGRTPEQCSQQPEELQRWLRYNERAMQGEVIEYEARTDVHGQVRDFLCIVAPLWKLGRVAGLVGFNMDVTPRKAAERLAHEKDTQLAAILRQMPGGVSRLDRDLRFLFVNDAHARWFGHPADAMLGQPLSSIVSAERLQRMMPFVQRALDGEVVVFENRIVLPSGAVHWRHTTLAPERLADGQVCGFVAFAMDTTERKNMELALAQNQSRLRTLVNALPDMVFLKDADGVYQYCNPVFERFAGRPEADIVGRTDVELFSEDAAHAYRAHDLETLRLKESVTYEEDMVFADGHRGRFETIKTPIQGEDGRLTGVLGVARDITDRKRAEREIERLAFFDALTDLPNRRLLVDRLRQACLASARSGQHGALLFLDLDNFKDLNDTMGHAIGDQLLVQVGRRLVGSVRQVDTVSRFGGDEFVLMLEELSPHWTEATEQAERVAEKLLVSMNQPFELRGLQHYSTPSIGITLFSGDDTPIDELLKRADLAMYQAKAHGRNTLRFFDPQMQAAATARSVLEGDLRQGLLRQELLLYYQPVVNDQQRITGVEALVRWAHPQRGMVSPGEFIPLAEQTGLILPLGQWVLEQACAQLVQWADRPETRHLTLSVNVSARQFRHPDFVQLVLDTLSRTGANARCLQLELTESLLLTDVEDMIAKMTELRMEGLRFSLDDFGTGYSSLSYLKRLPLDQLKIDQGFVRDVLVDPNDAAIVRTILALAGSLDLAVVAEGVETEGQLDFLRQSGCRAFQGYLFGRPAPIDRLEQAQGLSLATGSAHGTISG</sequence>
<dbReference type="InterPro" id="IPR001633">
    <property type="entry name" value="EAL_dom"/>
</dbReference>
<evidence type="ECO:0000313" key="6">
    <source>
        <dbReference type="Proteomes" id="UP001528673"/>
    </source>
</evidence>
<dbReference type="SMART" id="SM00267">
    <property type="entry name" value="GGDEF"/>
    <property type="match status" value="1"/>
</dbReference>
<evidence type="ECO:0000259" key="2">
    <source>
        <dbReference type="PROSITE" id="PS50113"/>
    </source>
</evidence>
<dbReference type="PANTHER" id="PTHR44757">
    <property type="entry name" value="DIGUANYLATE CYCLASE DGCP"/>
    <property type="match status" value="1"/>
</dbReference>
<evidence type="ECO:0000313" key="5">
    <source>
        <dbReference type="EMBL" id="MDD0838378.1"/>
    </source>
</evidence>
<dbReference type="Gene3D" id="3.30.70.270">
    <property type="match status" value="1"/>
</dbReference>
<dbReference type="SUPFAM" id="SSF55785">
    <property type="entry name" value="PYP-like sensor domain (PAS domain)"/>
    <property type="match status" value="3"/>
</dbReference>
<dbReference type="SUPFAM" id="SSF55073">
    <property type="entry name" value="Nucleotide cyclase"/>
    <property type="match status" value="1"/>
</dbReference>
<dbReference type="RefSeq" id="WP_273951145.1">
    <property type="nucleotide sequence ID" value="NZ_JAQSIP010000003.1"/>
</dbReference>
<dbReference type="Pfam" id="PF08448">
    <property type="entry name" value="PAS_4"/>
    <property type="match status" value="2"/>
</dbReference>
<dbReference type="Pfam" id="PF00990">
    <property type="entry name" value="GGDEF"/>
    <property type="match status" value="1"/>
</dbReference>
<evidence type="ECO:0000259" key="4">
    <source>
        <dbReference type="PROSITE" id="PS50887"/>
    </source>
</evidence>
<dbReference type="PANTHER" id="PTHR44757:SF2">
    <property type="entry name" value="BIOFILM ARCHITECTURE MAINTENANCE PROTEIN MBAA"/>
    <property type="match status" value="1"/>
</dbReference>
<dbReference type="CDD" id="cd00130">
    <property type="entry name" value="PAS"/>
    <property type="match status" value="2"/>
</dbReference>
<dbReference type="PROSITE" id="PS50113">
    <property type="entry name" value="PAC"/>
    <property type="match status" value="2"/>
</dbReference>
<dbReference type="CDD" id="cd01948">
    <property type="entry name" value="EAL"/>
    <property type="match status" value="1"/>
</dbReference>
<dbReference type="Pfam" id="PF00563">
    <property type="entry name" value="EAL"/>
    <property type="match status" value="1"/>
</dbReference>
<feature type="domain" description="PAC" evidence="2">
    <location>
        <begin position="190"/>
        <end position="242"/>
    </location>
</feature>
<keyword evidence="6" id="KW-1185">Reference proteome</keyword>
<accession>A0ABT5MX29</accession>
<reference evidence="5 6" key="1">
    <citation type="submission" date="2023-02" db="EMBL/GenBank/DDBJ databases">
        <title>Bacterial whole genomic sequence of Curvibacter sp. HBC61.</title>
        <authorList>
            <person name="Le V."/>
            <person name="Ko S.-R."/>
            <person name="Ahn C.-Y."/>
            <person name="Oh H.-M."/>
        </authorList>
    </citation>
    <scope>NUCLEOTIDE SEQUENCE [LARGE SCALE GENOMIC DNA]</scope>
    <source>
        <strain evidence="5 6">HBC61</strain>
    </source>
</reference>
<dbReference type="Gene3D" id="3.20.20.450">
    <property type="entry name" value="EAL domain"/>
    <property type="match status" value="1"/>
</dbReference>
<dbReference type="PROSITE" id="PS50883">
    <property type="entry name" value="EAL"/>
    <property type="match status" value="1"/>
</dbReference>
<dbReference type="InterPro" id="IPR000014">
    <property type="entry name" value="PAS"/>
</dbReference>
<dbReference type="InterPro" id="IPR043128">
    <property type="entry name" value="Rev_trsase/Diguanyl_cyclase"/>
</dbReference>
<feature type="domain" description="PAS" evidence="1">
    <location>
        <begin position="243"/>
        <end position="297"/>
    </location>
</feature>
<dbReference type="InterPro" id="IPR035965">
    <property type="entry name" value="PAS-like_dom_sf"/>
</dbReference>
<dbReference type="Proteomes" id="UP001528673">
    <property type="component" value="Unassembled WGS sequence"/>
</dbReference>
<protein>
    <submittedName>
        <fullName evidence="5">EAL domain-containing protein</fullName>
    </submittedName>
</protein>
<dbReference type="InterPro" id="IPR013656">
    <property type="entry name" value="PAS_4"/>
</dbReference>
<dbReference type="SMART" id="SM00052">
    <property type="entry name" value="EAL"/>
    <property type="match status" value="1"/>
</dbReference>
<dbReference type="InterPro" id="IPR000160">
    <property type="entry name" value="GGDEF_dom"/>
</dbReference>
<dbReference type="InterPro" id="IPR035919">
    <property type="entry name" value="EAL_sf"/>
</dbReference>
<feature type="domain" description="PAC" evidence="2">
    <location>
        <begin position="316"/>
        <end position="368"/>
    </location>
</feature>
<feature type="domain" description="EAL" evidence="3">
    <location>
        <begin position="547"/>
        <end position="801"/>
    </location>
</feature>
<proteinExistence type="predicted"/>
<gene>
    <name evidence="5" type="ORF">PSQ40_07325</name>
</gene>
<evidence type="ECO:0000259" key="3">
    <source>
        <dbReference type="PROSITE" id="PS50883"/>
    </source>
</evidence>
<organism evidence="5 6">
    <name type="scientific">Curvibacter cyanobacteriorum</name>
    <dbReference type="NCBI Taxonomy" id="3026422"/>
    <lineage>
        <taxon>Bacteria</taxon>
        <taxon>Pseudomonadati</taxon>
        <taxon>Pseudomonadota</taxon>
        <taxon>Betaproteobacteria</taxon>
        <taxon>Burkholderiales</taxon>
        <taxon>Comamonadaceae</taxon>
        <taxon>Curvibacter</taxon>
    </lineage>
</organism>
<dbReference type="InterPro" id="IPR001610">
    <property type="entry name" value="PAC"/>
</dbReference>
<dbReference type="PROSITE" id="PS50887">
    <property type="entry name" value="GGDEF"/>
    <property type="match status" value="1"/>
</dbReference>
<feature type="domain" description="PAS" evidence="1">
    <location>
        <begin position="118"/>
        <end position="188"/>
    </location>
</feature>
<dbReference type="SMART" id="SM00091">
    <property type="entry name" value="PAS"/>
    <property type="match status" value="2"/>
</dbReference>
<dbReference type="PROSITE" id="PS50112">
    <property type="entry name" value="PAS"/>
    <property type="match status" value="2"/>
</dbReference>
<dbReference type="InterPro" id="IPR029787">
    <property type="entry name" value="Nucleotide_cyclase"/>
</dbReference>
<dbReference type="Gene3D" id="3.30.450.20">
    <property type="entry name" value="PAS domain"/>
    <property type="match status" value="3"/>
</dbReference>
<name>A0ABT5MX29_9BURK</name>
<comment type="caution">
    <text evidence="5">The sequence shown here is derived from an EMBL/GenBank/DDBJ whole genome shotgun (WGS) entry which is preliminary data.</text>
</comment>
<evidence type="ECO:0000259" key="1">
    <source>
        <dbReference type="PROSITE" id="PS50112"/>
    </source>
</evidence>
<dbReference type="InterPro" id="IPR052155">
    <property type="entry name" value="Biofilm_reg_signaling"/>
</dbReference>